<dbReference type="EMBL" id="JADYXP020000001">
    <property type="protein sequence ID" value="KAL0134645.1"/>
    <property type="molecule type" value="Genomic_DNA"/>
</dbReference>
<protein>
    <submittedName>
        <fullName evidence="2">Uncharacterized protein</fullName>
    </submittedName>
</protein>
<organism evidence="2 3">
    <name type="scientific">Cardiocondyla obscurior</name>
    <dbReference type="NCBI Taxonomy" id="286306"/>
    <lineage>
        <taxon>Eukaryota</taxon>
        <taxon>Metazoa</taxon>
        <taxon>Ecdysozoa</taxon>
        <taxon>Arthropoda</taxon>
        <taxon>Hexapoda</taxon>
        <taxon>Insecta</taxon>
        <taxon>Pterygota</taxon>
        <taxon>Neoptera</taxon>
        <taxon>Endopterygota</taxon>
        <taxon>Hymenoptera</taxon>
        <taxon>Apocrita</taxon>
        <taxon>Aculeata</taxon>
        <taxon>Formicoidea</taxon>
        <taxon>Formicidae</taxon>
        <taxon>Myrmicinae</taxon>
        <taxon>Cardiocondyla</taxon>
    </lineage>
</organism>
<dbReference type="Proteomes" id="UP001430953">
    <property type="component" value="Unassembled WGS sequence"/>
</dbReference>
<feature type="region of interest" description="Disordered" evidence="1">
    <location>
        <begin position="98"/>
        <end position="158"/>
    </location>
</feature>
<keyword evidence="3" id="KW-1185">Reference proteome</keyword>
<gene>
    <name evidence="2" type="ORF">PUN28_001443</name>
</gene>
<proteinExistence type="predicted"/>
<evidence type="ECO:0000313" key="3">
    <source>
        <dbReference type="Proteomes" id="UP001430953"/>
    </source>
</evidence>
<dbReference type="AlphaFoldDB" id="A0AAW2H4Z1"/>
<name>A0AAW2H4Z1_9HYME</name>
<feature type="compositionally biased region" description="Basic residues" evidence="1">
    <location>
        <begin position="109"/>
        <end position="121"/>
    </location>
</feature>
<reference evidence="2 3" key="1">
    <citation type="submission" date="2023-03" db="EMBL/GenBank/DDBJ databases">
        <title>High recombination rates correlate with genetic variation in Cardiocondyla obscurior ants.</title>
        <authorList>
            <person name="Errbii M."/>
        </authorList>
    </citation>
    <scope>NUCLEOTIDE SEQUENCE [LARGE SCALE GENOMIC DNA]</scope>
    <source>
        <strain evidence="2">Alpha-2009</strain>
        <tissue evidence="2">Whole body</tissue>
    </source>
</reference>
<accession>A0AAW2H4Z1</accession>
<sequence length="158" mass="17509">MRNRSWREGFSIWISSAPRYSIYSIWRKLKVTCHRGREESRGGRRGERKRITQCENRTAEHLDLLLVDPEGDVAGGLVTGAAGAVLLVPGECRVQEEGQRRCHGQGGRSRSHNSNRSRRAAARCCAVQEKPPPPGGRRACTRRVPGPAVQRAGVRSDA</sequence>
<evidence type="ECO:0000256" key="1">
    <source>
        <dbReference type="SAM" id="MobiDB-lite"/>
    </source>
</evidence>
<evidence type="ECO:0000313" key="2">
    <source>
        <dbReference type="EMBL" id="KAL0134645.1"/>
    </source>
</evidence>
<comment type="caution">
    <text evidence="2">The sequence shown here is derived from an EMBL/GenBank/DDBJ whole genome shotgun (WGS) entry which is preliminary data.</text>
</comment>